<comment type="catalytic activity">
    <reaction evidence="1">
        <text>7-[(3S)-3-amino-3-carboxypropyl]wyosine(37) in tRNA(Phe) + S-adenosyl-L-methionine = 7-[(3S)-(3-amino-3-methoxycarbonyl)propyl]wyosine(37) in tRNA(Phe) + S-adenosyl-L-homocysteine</text>
        <dbReference type="Rhea" id="RHEA:36903"/>
        <dbReference type="Rhea" id="RHEA-COMP:10379"/>
        <dbReference type="Rhea" id="RHEA-COMP:11844"/>
        <dbReference type="ChEBI" id="CHEBI:57856"/>
        <dbReference type="ChEBI" id="CHEBI:59789"/>
        <dbReference type="ChEBI" id="CHEBI:73543"/>
        <dbReference type="ChEBI" id="CHEBI:74275"/>
        <dbReference type="EC" id="2.1.1.290"/>
    </reaction>
</comment>
<dbReference type="Gene3D" id="2.120.10.80">
    <property type="entry name" value="Kelch-type beta propeller"/>
    <property type="match status" value="1"/>
</dbReference>
<evidence type="ECO:0000256" key="14">
    <source>
        <dbReference type="ARBA" id="ARBA00030847"/>
    </source>
</evidence>
<keyword evidence="18" id="KW-1185">Reference proteome</keyword>
<keyword evidence="9" id="KW-0949">S-adenosyl-L-methionine</keyword>
<comment type="similarity">
    <text evidence="3">Belongs to the methyltransferase superfamily. LCMT family.</text>
</comment>
<keyword evidence="7" id="KW-0489">Methyltransferase</keyword>
<evidence type="ECO:0000256" key="5">
    <source>
        <dbReference type="ARBA" id="ARBA00012779"/>
    </source>
</evidence>
<evidence type="ECO:0000256" key="11">
    <source>
        <dbReference type="ARBA" id="ARBA00025588"/>
    </source>
</evidence>
<evidence type="ECO:0000256" key="3">
    <source>
        <dbReference type="ARBA" id="ARBA00010703"/>
    </source>
</evidence>
<comment type="catalytic activity">
    <reaction evidence="15">
        <text>7-[(3S)-(3-amino-3-methoxycarbonyl)propyl]wyosine(37) in tRNA(Phe) + S-adenosyl-L-methionine + CO2 = wybutosine(37) in tRNA(Phe) + S-adenosyl-L-homocysteine + 2 H(+)</text>
        <dbReference type="Rhea" id="RHEA:37119"/>
        <dbReference type="Rhea" id="RHEA-COMP:11844"/>
        <dbReference type="Rhea" id="RHEA-COMP:11847"/>
        <dbReference type="ChEBI" id="CHEBI:15378"/>
        <dbReference type="ChEBI" id="CHEBI:16526"/>
        <dbReference type="ChEBI" id="CHEBI:57856"/>
        <dbReference type="ChEBI" id="CHEBI:59789"/>
        <dbReference type="ChEBI" id="CHEBI:73544"/>
        <dbReference type="ChEBI" id="CHEBI:74275"/>
        <dbReference type="EC" id="2.3.1.231"/>
    </reaction>
</comment>
<dbReference type="Gene3D" id="3.40.50.150">
    <property type="entry name" value="Vaccinia Virus protein VP39"/>
    <property type="match status" value="1"/>
</dbReference>
<keyword evidence="8" id="KW-0808">Transferase</keyword>
<dbReference type="AlphaFoldDB" id="A0A9P9WPT3"/>
<evidence type="ECO:0000259" key="16">
    <source>
        <dbReference type="PROSITE" id="PS51184"/>
    </source>
</evidence>
<protein>
    <recommendedName>
        <fullName evidence="6">tRNA wybutosine-synthesizing protein 4</fullName>
        <ecNumber evidence="5">2.1.1.290</ecNumber>
        <ecNumber evidence="4">2.3.1.231</ecNumber>
    </recommendedName>
    <alternativeName>
        <fullName evidence="13">Leucine carboxyl methyltransferase 2</fullName>
    </alternativeName>
    <alternativeName>
        <fullName evidence="14">tRNA(Phe) (7-(3-amino-3-(methoxycarbonyl)propyl)wyosine(37)-N)-methoxycarbonyltransferase</fullName>
    </alternativeName>
    <alternativeName>
        <fullName evidence="12">tRNA(Phe) (7-(3-amino-3-carboxypropyl)wyosine(37)-O)-methyltransferase</fullName>
    </alternativeName>
</protein>
<evidence type="ECO:0000256" key="4">
    <source>
        <dbReference type="ARBA" id="ARBA00012155"/>
    </source>
</evidence>
<dbReference type="EC" id="2.3.1.231" evidence="4"/>
<evidence type="ECO:0000256" key="15">
    <source>
        <dbReference type="ARBA" id="ARBA00049250"/>
    </source>
</evidence>
<dbReference type="EMBL" id="JAFIMR010000010">
    <property type="protein sequence ID" value="KAI1873666.1"/>
    <property type="molecule type" value="Genomic_DNA"/>
</dbReference>
<dbReference type="Pfam" id="PF13418">
    <property type="entry name" value="Beta-prop_TYW4"/>
    <property type="match status" value="1"/>
</dbReference>
<comment type="function">
    <text evidence="11">Probable S-adenosyl-L-methionine-dependent methyltransferase that acts as a component of the wybutosine biosynthesis pathway. Wybutosine is a hyper modified guanosine with a tricyclic base found at the 3'-position adjacent to the anticodon of eukaryotic phenylalanine tRNA. May methylate the carboxyl group of leucine residues to form alpha-leucine ester residues.</text>
</comment>
<comment type="caution">
    <text evidence="17">The sequence shown here is derived from an EMBL/GenBank/DDBJ whole genome shotgun (WGS) entry which is preliminary data.</text>
</comment>
<evidence type="ECO:0000256" key="9">
    <source>
        <dbReference type="ARBA" id="ARBA00022691"/>
    </source>
</evidence>
<dbReference type="InterPro" id="IPR029063">
    <property type="entry name" value="SAM-dependent_MTases_sf"/>
</dbReference>
<evidence type="ECO:0000256" key="6">
    <source>
        <dbReference type="ARBA" id="ARBA00018045"/>
    </source>
</evidence>
<dbReference type="Gene3D" id="6.10.140.1470">
    <property type="match status" value="1"/>
</dbReference>
<keyword evidence="10" id="KW-0819">tRNA processing</keyword>
<gene>
    <name evidence="17" type="ORF">JX265_005288</name>
</gene>
<evidence type="ECO:0000256" key="1">
    <source>
        <dbReference type="ARBA" id="ARBA00001806"/>
    </source>
</evidence>
<dbReference type="GO" id="GO:0008175">
    <property type="term" value="F:tRNA methyltransferase activity"/>
    <property type="evidence" value="ECO:0007669"/>
    <property type="project" value="TreeGrafter"/>
</dbReference>
<feature type="domain" description="JmjC" evidence="16">
    <location>
        <begin position="1016"/>
        <end position="1170"/>
    </location>
</feature>
<evidence type="ECO:0000256" key="12">
    <source>
        <dbReference type="ARBA" id="ARBA00029750"/>
    </source>
</evidence>
<dbReference type="InterPro" id="IPR011043">
    <property type="entry name" value="Gal_Oxase/kelch_b-propeller"/>
</dbReference>
<dbReference type="Pfam" id="PF04072">
    <property type="entry name" value="LCM"/>
    <property type="match status" value="1"/>
</dbReference>
<accession>A0A9P9WPT3</accession>
<evidence type="ECO:0000256" key="10">
    <source>
        <dbReference type="ARBA" id="ARBA00022694"/>
    </source>
</evidence>
<evidence type="ECO:0000256" key="7">
    <source>
        <dbReference type="ARBA" id="ARBA00022603"/>
    </source>
</evidence>
<evidence type="ECO:0000313" key="17">
    <source>
        <dbReference type="EMBL" id="KAI1873666.1"/>
    </source>
</evidence>
<dbReference type="InterPro" id="IPR003347">
    <property type="entry name" value="JmjC_dom"/>
</dbReference>
<dbReference type="SUPFAM" id="SSF53335">
    <property type="entry name" value="S-adenosyl-L-methionine-dependent methyltransferases"/>
    <property type="match status" value="1"/>
</dbReference>
<organism evidence="17 18">
    <name type="scientific">Neoarthrinium moseri</name>
    <dbReference type="NCBI Taxonomy" id="1658444"/>
    <lineage>
        <taxon>Eukaryota</taxon>
        <taxon>Fungi</taxon>
        <taxon>Dikarya</taxon>
        <taxon>Ascomycota</taxon>
        <taxon>Pezizomycotina</taxon>
        <taxon>Sordariomycetes</taxon>
        <taxon>Xylariomycetidae</taxon>
        <taxon>Amphisphaeriales</taxon>
        <taxon>Apiosporaceae</taxon>
        <taxon>Neoarthrinium</taxon>
    </lineage>
</organism>
<evidence type="ECO:0000256" key="2">
    <source>
        <dbReference type="ARBA" id="ARBA00004797"/>
    </source>
</evidence>
<evidence type="ECO:0000313" key="18">
    <source>
        <dbReference type="Proteomes" id="UP000829685"/>
    </source>
</evidence>
<dbReference type="GO" id="GO:0030488">
    <property type="term" value="P:tRNA methylation"/>
    <property type="evidence" value="ECO:0007669"/>
    <property type="project" value="TreeGrafter"/>
</dbReference>
<name>A0A9P9WPT3_9PEZI</name>
<reference evidence="17" key="1">
    <citation type="submission" date="2021-03" db="EMBL/GenBank/DDBJ databases">
        <title>Revisited historic fungal species revealed as producer of novel bioactive compounds through whole genome sequencing and comparative genomics.</title>
        <authorList>
            <person name="Vignolle G.A."/>
            <person name="Hochenegger N."/>
            <person name="Mach R.L."/>
            <person name="Mach-Aigner A.R."/>
            <person name="Javad Rahimi M."/>
            <person name="Salim K.A."/>
            <person name="Chan C.M."/>
            <person name="Lim L.B.L."/>
            <person name="Cai F."/>
            <person name="Druzhinina I.S."/>
            <person name="U'Ren J.M."/>
            <person name="Derntl C."/>
        </authorList>
    </citation>
    <scope>NUCLEOTIDE SEQUENCE</scope>
    <source>
        <strain evidence="17">TUCIM 5799</strain>
    </source>
</reference>
<dbReference type="PANTHER" id="PTHR46529">
    <property type="entry name" value="TRNA WYBUTOSINE-SYNTHESIZING PROTEIN 4"/>
    <property type="match status" value="1"/>
</dbReference>
<dbReference type="PANTHER" id="PTHR46529:SF1">
    <property type="entry name" value="TRNA WYBUTOSINE-SYNTHESIZING PROTEIN 4"/>
    <property type="match status" value="1"/>
</dbReference>
<dbReference type="Pfam" id="PF13621">
    <property type="entry name" value="Cupin_8"/>
    <property type="match status" value="1"/>
</dbReference>
<comment type="pathway">
    <text evidence="2">tRNA modification; wybutosine-tRNA(Phe) biosynthesis.</text>
</comment>
<dbReference type="Gene3D" id="2.60.120.650">
    <property type="entry name" value="Cupin"/>
    <property type="match status" value="1"/>
</dbReference>
<dbReference type="SUPFAM" id="SSF50965">
    <property type="entry name" value="Galactose oxidase, central domain"/>
    <property type="match status" value="1"/>
</dbReference>
<evidence type="ECO:0000256" key="8">
    <source>
        <dbReference type="ARBA" id="ARBA00022679"/>
    </source>
</evidence>
<proteinExistence type="inferred from homology"/>
<dbReference type="PROSITE" id="PS51184">
    <property type="entry name" value="JMJC"/>
    <property type="match status" value="1"/>
</dbReference>
<sequence length="1214" mass="133510">MIPGQAERQKSTQQIANRMLPIDEFAFKPPRKAPGWWGPAPSPGGAIELSRAVGSKVPIFANLVSCIFTEGPGGRARASGAQSERAERAAAKKNANPISYTPTPYHQAGFGRLAAAIESSPGIASSEDTGKPFQAIYRHRPQPVNPPARHRHIIHLPPGDLPLGYTAKVMVSKEKKPPKGRSVKERAQDDLVMSTNSSSIVSKRSVERIYYPDEPHFFRFFVKKFQRRSPLINRGYHLRLHVIDVAVRNFLKRPSAKTKVIINLGAGFDVLPWQCLTRYADDCKDVIFVDVDFPDLMTKKRNVVNETAELNSILTNLRHPDDPVLMLQSDQYVQIGCDLRELDRIRLAMEKVVSINDCEFMFVAEVSITYMETQAADSVIQWASSLGQAEFCLLEQILPDGPDHPFAETMLRHFDKLKTSLKSVASYPDLGAQKTRFICRGWPDTHVETLWSAWSSEKYLTSQDRQKLNEVEPFDEWEEFAIFGGHYCVVTARTSQPAAETPRGNVMSLENIPSLHVALQFGDRGKPCHRRFGASMALENSTGDQFIADAFGLGNTSRLKSLDLYRSDRTVRSVNLASTGPPSRMCHSIVDLGIHGNLLVGGRGSPSSPLKDCWLFDKARKSWSQVHDLPTPLYRHAATRLASSGLALVVGGKTGSASVFGGCLIYDPEKGWIECEIKSEPKYTPASGAILVCTGSTSTGSLSEDSTSVIYQGILAGGLLEDGTMATQSFSWELKHSDASGPTITFTPITNSDENGQDTGIPSLLRRYGSSAVLDQQGHLFVIGGIVEDKVIPHELEILLLDITGPQLRLLGAGTADYVSDSATDTIPRPLLIGMSTSQIADGRVLITAGGATCFSMGTYWNKGSYTLKYPRTHQASTETLEYRNTWIFHETVELADSSVSQLNGKLDSLGLKPSLVTIPRVRLDSPKAFTEVLKAGKPVVIEQANLGCCVQKWTPAHLVNQIGADRKVTVHEATTAKMDFNTKNFSYVTKGFGAFVQELENGGKMYLRALSEEQPADRPANLGEDFPPLAEEFQLPAELSFVTENIHSSVLRMSGPVNMWLHYDVMANIYCQIVGSKRLILFPPTDVTELSFGPGASSSSINVFGELETTSLANTHPHEAVLNPGDVLFLPPLWLHTAAPQSNLGVAVNVFFRNLEGGYSSGRDVYGNRDLAAYEKGRQDVARVVNAFGKVPHDMKEFYVKRLADELLTKLHD</sequence>
<dbReference type="FunFam" id="2.60.120.650:FF:000043">
    <property type="entry name" value="tRNA wybutosine-synthesizing protein 4"/>
    <property type="match status" value="1"/>
</dbReference>
<dbReference type="SUPFAM" id="SSF51197">
    <property type="entry name" value="Clavaminate synthase-like"/>
    <property type="match status" value="1"/>
</dbReference>
<dbReference type="GO" id="GO:0031591">
    <property type="term" value="P:wybutosine biosynthetic process"/>
    <property type="evidence" value="ECO:0007669"/>
    <property type="project" value="TreeGrafter"/>
</dbReference>
<evidence type="ECO:0000256" key="13">
    <source>
        <dbReference type="ARBA" id="ARBA00030231"/>
    </source>
</evidence>
<dbReference type="InterPro" id="IPR041667">
    <property type="entry name" value="Cupin_8"/>
</dbReference>
<dbReference type="EC" id="2.1.1.290" evidence="5"/>
<dbReference type="InterPro" id="IPR007213">
    <property type="entry name" value="Ppm1/Ppm2/Tcmp"/>
</dbReference>
<dbReference type="Proteomes" id="UP000829685">
    <property type="component" value="Unassembled WGS sequence"/>
</dbReference>
<dbReference type="InterPro" id="IPR015915">
    <property type="entry name" value="Kelch-typ_b-propeller"/>
</dbReference>